<name>K3ZDQ2_SETIT</name>
<evidence type="ECO:0000256" key="2">
    <source>
        <dbReference type="ARBA" id="ARBA00022679"/>
    </source>
</evidence>
<evidence type="ECO:0000313" key="6">
    <source>
        <dbReference type="EnsemblPlants" id="KQL17177"/>
    </source>
</evidence>
<dbReference type="SFLD" id="SFLDS00019">
    <property type="entry name" value="Glutathione_Transferase_(cytos"/>
    <property type="match status" value="1"/>
</dbReference>
<dbReference type="PROSITE" id="PS50405">
    <property type="entry name" value="GST_CTER"/>
    <property type="match status" value="1"/>
</dbReference>
<organism evidence="6 7">
    <name type="scientific">Setaria italica</name>
    <name type="common">Foxtail millet</name>
    <name type="synonym">Panicum italicum</name>
    <dbReference type="NCBI Taxonomy" id="4555"/>
    <lineage>
        <taxon>Eukaryota</taxon>
        <taxon>Viridiplantae</taxon>
        <taxon>Streptophyta</taxon>
        <taxon>Embryophyta</taxon>
        <taxon>Tracheophyta</taxon>
        <taxon>Spermatophyta</taxon>
        <taxon>Magnoliopsida</taxon>
        <taxon>Liliopsida</taxon>
        <taxon>Poales</taxon>
        <taxon>Poaceae</taxon>
        <taxon>PACMAD clade</taxon>
        <taxon>Panicoideae</taxon>
        <taxon>Panicodae</taxon>
        <taxon>Paniceae</taxon>
        <taxon>Cenchrinae</taxon>
        <taxon>Setaria</taxon>
    </lineage>
</organism>
<dbReference type="EMBL" id="AGNK02002116">
    <property type="status" value="NOT_ANNOTATED_CDS"/>
    <property type="molecule type" value="Genomic_DNA"/>
</dbReference>
<dbReference type="EnsemblPlants" id="KQL17177">
    <property type="protein sequence ID" value="KQL17177"/>
    <property type="gene ID" value="SETIT_024691mg"/>
</dbReference>
<dbReference type="GO" id="GO:0006749">
    <property type="term" value="P:glutathione metabolic process"/>
    <property type="evidence" value="ECO:0000318"/>
    <property type="project" value="GO_Central"/>
</dbReference>
<feature type="domain" description="GST C-terminal" evidence="5">
    <location>
        <begin position="61"/>
        <end position="192"/>
    </location>
</feature>
<proteinExistence type="predicted"/>
<dbReference type="STRING" id="4555.K3ZDQ2"/>
<dbReference type="AlphaFoldDB" id="K3ZDQ2"/>
<dbReference type="PANTHER" id="PTHR43900:SF95">
    <property type="entry name" value="GLUTATHIONE TRANSFERASE"/>
    <property type="match status" value="1"/>
</dbReference>
<evidence type="ECO:0000313" key="7">
    <source>
        <dbReference type="Proteomes" id="UP000004995"/>
    </source>
</evidence>
<dbReference type="InterPro" id="IPR010987">
    <property type="entry name" value="Glutathione-S-Trfase_C-like"/>
</dbReference>
<protein>
    <recommendedName>
        <fullName evidence="1">glutathione transferase</fullName>
        <ecNumber evidence="1">2.5.1.18</ecNumber>
    </recommendedName>
</protein>
<dbReference type="GO" id="GO:0004364">
    <property type="term" value="F:glutathione transferase activity"/>
    <property type="evidence" value="ECO:0000318"/>
    <property type="project" value="GO_Central"/>
</dbReference>
<reference evidence="7" key="1">
    <citation type="journal article" date="2012" name="Nat. Biotechnol.">
        <title>Reference genome sequence of the model plant Setaria.</title>
        <authorList>
            <person name="Bennetzen J.L."/>
            <person name="Schmutz J."/>
            <person name="Wang H."/>
            <person name="Percifield R."/>
            <person name="Hawkins J."/>
            <person name="Pontaroli A.C."/>
            <person name="Estep M."/>
            <person name="Feng L."/>
            <person name="Vaughn J.N."/>
            <person name="Grimwood J."/>
            <person name="Jenkins J."/>
            <person name="Barry K."/>
            <person name="Lindquist E."/>
            <person name="Hellsten U."/>
            <person name="Deshpande S."/>
            <person name="Wang X."/>
            <person name="Wu X."/>
            <person name="Mitros T."/>
            <person name="Triplett J."/>
            <person name="Yang X."/>
            <person name="Ye C.Y."/>
            <person name="Mauro-Herrera M."/>
            <person name="Wang L."/>
            <person name="Li P."/>
            <person name="Sharma M."/>
            <person name="Sharma R."/>
            <person name="Ronald P.C."/>
            <person name="Panaud O."/>
            <person name="Kellogg E.A."/>
            <person name="Brutnell T.P."/>
            <person name="Doust A.N."/>
            <person name="Tuskan G.A."/>
            <person name="Rokhsar D."/>
            <person name="Devos K.M."/>
        </authorList>
    </citation>
    <scope>NUCLEOTIDE SEQUENCE [LARGE SCALE GENOMIC DNA]</scope>
    <source>
        <strain evidence="7">cv. Yugu1</strain>
    </source>
</reference>
<dbReference type="PANTHER" id="PTHR43900">
    <property type="entry name" value="GLUTATHIONE S-TRANSFERASE RHO"/>
    <property type="match status" value="1"/>
</dbReference>
<evidence type="ECO:0000256" key="1">
    <source>
        <dbReference type="ARBA" id="ARBA00012452"/>
    </source>
</evidence>
<dbReference type="Proteomes" id="UP000004995">
    <property type="component" value="Unassembled WGS sequence"/>
</dbReference>
<evidence type="ECO:0000256" key="3">
    <source>
        <dbReference type="ARBA" id="ARBA00047960"/>
    </source>
</evidence>
<dbReference type="GO" id="GO:0005737">
    <property type="term" value="C:cytoplasm"/>
    <property type="evidence" value="ECO:0000318"/>
    <property type="project" value="GO_Central"/>
</dbReference>
<dbReference type="HOGENOM" id="CLU_920059_0_0_1"/>
<evidence type="ECO:0000256" key="4">
    <source>
        <dbReference type="SAM" id="MobiDB-lite"/>
    </source>
</evidence>
<dbReference type="EC" id="2.5.1.18" evidence="1"/>
<dbReference type="InterPro" id="IPR004046">
    <property type="entry name" value="GST_C"/>
</dbReference>
<reference evidence="6" key="2">
    <citation type="submission" date="2018-08" db="UniProtKB">
        <authorList>
            <consortium name="EnsemblPlants"/>
        </authorList>
    </citation>
    <scope>IDENTIFICATION</scope>
    <source>
        <strain evidence="6">Yugu1</strain>
    </source>
</reference>
<dbReference type="Gene3D" id="1.20.1050.10">
    <property type="match status" value="1"/>
</dbReference>
<evidence type="ECO:0000259" key="5">
    <source>
        <dbReference type="PROSITE" id="PS50405"/>
    </source>
</evidence>
<dbReference type="Pfam" id="PF00043">
    <property type="entry name" value="GST_C"/>
    <property type="match status" value="1"/>
</dbReference>
<dbReference type="InParanoid" id="K3ZDQ2"/>
<dbReference type="Gramene" id="KQL17177">
    <property type="protein sequence ID" value="KQL17177"/>
    <property type="gene ID" value="SETIT_024691mg"/>
</dbReference>
<feature type="region of interest" description="Disordered" evidence="4">
    <location>
        <begin position="270"/>
        <end position="289"/>
    </location>
</feature>
<dbReference type="OMA" id="FFCHRIL"/>
<accession>K3ZDQ2</accession>
<dbReference type="SUPFAM" id="SSF47616">
    <property type="entry name" value="GST C-terminal domain-like"/>
    <property type="match status" value="1"/>
</dbReference>
<dbReference type="FunFam" id="1.20.1050.10:FF:000042">
    <property type="entry name" value="Glutathione S-transferase F9"/>
    <property type="match status" value="1"/>
</dbReference>
<comment type="catalytic activity">
    <reaction evidence="3">
        <text>RX + glutathione = an S-substituted glutathione + a halide anion + H(+)</text>
        <dbReference type="Rhea" id="RHEA:16437"/>
        <dbReference type="ChEBI" id="CHEBI:15378"/>
        <dbReference type="ChEBI" id="CHEBI:16042"/>
        <dbReference type="ChEBI" id="CHEBI:17792"/>
        <dbReference type="ChEBI" id="CHEBI:57925"/>
        <dbReference type="ChEBI" id="CHEBI:90779"/>
        <dbReference type="EC" id="2.5.1.18"/>
    </reaction>
</comment>
<dbReference type="GO" id="GO:0043295">
    <property type="term" value="F:glutathione binding"/>
    <property type="evidence" value="ECO:0000318"/>
    <property type="project" value="GO_Central"/>
</dbReference>
<dbReference type="eggNOG" id="KOG0867">
    <property type="taxonomic scope" value="Eukaryota"/>
</dbReference>
<keyword evidence="2" id="KW-0808">Transferase</keyword>
<dbReference type="InterPro" id="IPR036282">
    <property type="entry name" value="Glutathione-S-Trfase_C_sf"/>
</dbReference>
<dbReference type="InterPro" id="IPR040079">
    <property type="entry name" value="Glutathione_S-Trfase"/>
</dbReference>
<keyword evidence="7" id="KW-1185">Reference proteome</keyword>
<dbReference type="SFLD" id="SFLDG00358">
    <property type="entry name" value="Main_(cytGST)"/>
    <property type="match status" value="1"/>
</dbReference>
<sequence>MNIKFETVKTSYRSMLRLQASSHAPVPFYDGPVFLQDSRGICRYIAETYEHSGCPFLLGNDALGRASVEQWLRNEEHAFNPPSRALFCHLAFPLDEEGDDDNDIDMQRRRLEEVLEVYEQRLGDRKYLAGDEFTLADLAHLPNCHHIAESGRFRYLLESRRNVWRWWSTISSRDSWQQVVRDMKTVEHEHKLASLEELRWGRKRRGAVVRQVRKDPRKHIIAKSETRLRWAVFAQNYPSATRKAACPFNLSFFCHRILFFSAPAGPRGSPQVPLLAGSPPRTPPPLPASGGLRWRAAGVLGWQ</sequence>